<dbReference type="RefSeq" id="WP_025354379.1">
    <property type="nucleotide sequence ID" value="NZ_CP007155.1"/>
</dbReference>
<sequence>MVDDGRVTRPHDQQPRKRPTVEEVFGEVLPDTTSDERGPRAPERERDDWYRENRPPHHEDR</sequence>
<evidence type="ECO:0000256" key="1">
    <source>
        <dbReference type="SAM" id="MobiDB-lite"/>
    </source>
</evidence>
<organism evidence="2 3">
    <name type="scientific">Kutzneria albida DSM 43870</name>
    <dbReference type="NCBI Taxonomy" id="1449976"/>
    <lineage>
        <taxon>Bacteria</taxon>
        <taxon>Bacillati</taxon>
        <taxon>Actinomycetota</taxon>
        <taxon>Actinomycetes</taxon>
        <taxon>Pseudonocardiales</taxon>
        <taxon>Pseudonocardiaceae</taxon>
        <taxon>Kutzneria</taxon>
    </lineage>
</organism>
<gene>
    <name evidence="2" type="ORF">KALB_742</name>
</gene>
<dbReference type="EMBL" id="CP007155">
    <property type="protein sequence ID" value="AHH94117.1"/>
    <property type="molecule type" value="Genomic_DNA"/>
</dbReference>
<name>W5VZY7_9PSEU</name>
<reference evidence="2 3" key="1">
    <citation type="journal article" date="2014" name="BMC Genomics">
        <title>Complete genome sequence of producer of the glycopeptide antibiotic Aculeximycin Kutzneria albida DSM 43870T, a representative of minor genus of Pseudonocardiaceae.</title>
        <authorList>
            <person name="Rebets Y."/>
            <person name="Tokovenko B."/>
            <person name="Lushchyk I."/>
            <person name="Ruckert C."/>
            <person name="Zaburannyi N."/>
            <person name="Bechthold A."/>
            <person name="Kalinowski J."/>
            <person name="Luzhetskyy A."/>
        </authorList>
    </citation>
    <scope>NUCLEOTIDE SEQUENCE [LARGE SCALE GENOMIC DNA]</scope>
    <source>
        <strain evidence="2">DSM 43870</strain>
    </source>
</reference>
<feature type="compositionally biased region" description="Basic and acidic residues" evidence="1">
    <location>
        <begin position="34"/>
        <end position="61"/>
    </location>
</feature>
<keyword evidence="3" id="KW-1185">Reference proteome</keyword>
<evidence type="ECO:0000313" key="2">
    <source>
        <dbReference type="EMBL" id="AHH94117.1"/>
    </source>
</evidence>
<proteinExistence type="predicted"/>
<dbReference type="AlphaFoldDB" id="W5VZY7"/>
<dbReference type="PATRIC" id="fig|1449976.3.peg.747"/>
<feature type="region of interest" description="Disordered" evidence="1">
    <location>
        <begin position="1"/>
        <end position="61"/>
    </location>
</feature>
<dbReference type="OrthoDB" id="3700244at2"/>
<protein>
    <submittedName>
        <fullName evidence="2">Uncharacterized protein</fullName>
    </submittedName>
</protein>
<dbReference type="HOGENOM" id="CLU_202666_0_0_11"/>
<accession>W5VZY7</accession>
<feature type="compositionally biased region" description="Basic and acidic residues" evidence="1">
    <location>
        <begin position="1"/>
        <end position="21"/>
    </location>
</feature>
<evidence type="ECO:0000313" key="3">
    <source>
        <dbReference type="Proteomes" id="UP000019225"/>
    </source>
</evidence>
<dbReference type="KEGG" id="kal:KALB_742"/>
<dbReference type="Proteomes" id="UP000019225">
    <property type="component" value="Chromosome"/>
</dbReference>